<dbReference type="EMBL" id="BMID01000001">
    <property type="protein sequence ID" value="GFZ99810.1"/>
    <property type="molecule type" value="Genomic_DNA"/>
</dbReference>
<keyword evidence="1" id="KW-0732">Signal</keyword>
<reference evidence="4" key="1">
    <citation type="journal article" date="2019" name="Int. J. Syst. Evol. Microbiol.">
        <title>The Global Catalogue of Microorganisms (GCM) 10K type strain sequencing project: providing services to taxonomists for standard genome sequencing and annotation.</title>
        <authorList>
            <consortium name="The Broad Institute Genomics Platform"/>
            <consortium name="The Broad Institute Genome Sequencing Center for Infectious Disease"/>
            <person name="Wu L."/>
            <person name="Ma J."/>
        </authorList>
    </citation>
    <scope>NUCLEOTIDE SEQUENCE [LARGE SCALE GENOMIC DNA]</scope>
    <source>
        <strain evidence="4">CGMCC 1.15297</strain>
    </source>
</reference>
<keyword evidence="4" id="KW-1185">Reference proteome</keyword>
<name>A0ABQ1F4K1_9SPHN</name>
<comment type="caution">
    <text evidence="3">The sequence shown here is derived from an EMBL/GenBank/DDBJ whole genome shotgun (WGS) entry which is preliminary data.</text>
</comment>
<dbReference type="RefSeq" id="WP_188641229.1">
    <property type="nucleotide sequence ID" value="NZ_BMID01000001.1"/>
</dbReference>
<proteinExistence type="predicted"/>
<evidence type="ECO:0000259" key="2">
    <source>
        <dbReference type="Pfam" id="PF13590"/>
    </source>
</evidence>
<feature type="domain" description="DUF4136" evidence="2">
    <location>
        <begin position="37"/>
        <end position="215"/>
    </location>
</feature>
<dbReference type="Pfam" id="PF13590">
    <property type="entry name" value="DUF4136"/>
    <property type="match status" value="1"/>
</dbReference>
<accession>A0ABQ1F4K1</accession>
<feature type="chain" id="PRO_5047008108" description="DUF4136 domain-containing protein" evidence="1">
    <location>
        <begin position="30"/>
        <end position="236"/>
    </location>
</feature>
<feature type="signal peptide" evidence="1">
    <location>
        <begin position="1"/>
        <end position="29"/>
    </location>
</feature>
<gene>
    <name evidence="3" type="ORF">GCM10010923_05290</name>
</gene>
<dbReference type="Proteomes" id="UP000603317">
    <property type="component" value="Unassembled WGS sequence"/>
</dbReference>
<evidence type="ECO:0000313" key="3">
    <source>
        <dbReference type="EMBL" id="GFZ99810.1"/>
    </source>
</evidence>
<organism evidence="3 4">
    <name type="scientific">Blastomonas marina</name>
    <dbReference type="NCBI Taxonomy" id="1867408"/>
    <lineage>
        <taxon>Bacteria</taxon>
        <taxon>Pseudomonadati</taxon>
        <taxon>Pseudomonadota</taxon>
        <taxon>Alphaproteobacteria</taxon>
        <taxon>Sphingomonadales</taxon>
        <taxon>Sphingomonadaceae</taxon>
        <taxon>Blastomonas</taxon>
    </lineage>
</organism>
<evidence type="ECO:0000313" key="4">
    <source>
        <dbReference type="Proteomes" id="UP000603317"/>
    </source>
</evidence>
<sequence length="236" mass="26506">MTMLSANKWGRALKLAATPILLASLAACAATPFRSDVTRFQSQLPAPQGETFAVVSDDPALQGGLEFSQYAQFVSDQMQRLGYTPAASAEDATLVVRFGYGVDDGRTVLRRTGFRDPYWDSWSRFGPRYRAVRLRSGRIAYVPTRRWGYGWRDPFWGRDDVVSTTVYTSDIELKIDDGETGERLFEGRAEAASQSKRLQYLVPNLVEAMFTDFPGNTGETVRISVRPEDMPVKPRR</sequence>
<dbReference type="InterPro" id="IPR025411">
    <property type="entry name" value="DUF4136"/>
</dbReference>
<protein>
    <recommendedName>
        <fullName evidence="2">DUF4136 domain-containing protein</fullName>
    </recommendedName>
</protein>
<evidence type="ECO:0000256" key="1">
    <source>
        <dbReference type="SAM" id="SignalP"/>
    </source>
</evidence>